<keyword evidence="3" id="KW-1185">Reference proteome</keyword>
<protein>
    <submittedName>
        <fullName evidence="2">Uncharacterized protein</fullName>
    </submittedName>
</protein>
<name>A0A5B7F6H9_PORTR</name>
<reference evidence="2 3" key="1">
    <citation type="submission" date="2019-05" db="EMBL/GenBank/DDBJ databases">
        <title>Another draft genome of Portunus trituberculatus and its Hox gene families provides insights of decapod evolution.</title>
        <authorList>
            <person name="Jeong J.-H."/>
            <person name="Song I."/>
            <person name="Kim S."/>
            <person name="Choi T."/>
            <person name="Kim D."/>
            <person name="Ryu S."/>
            <person name="Kim W."/>
        </authorList>
    </citation>
    <scope>NUCLEOTIDE SEQUENCE [LARGE SCALE GENOMIC DNA]</scope>
    <source>
        <tissue evidence="2">Muscle</tissue>
    </source>
</reference>
<feature type="region of interest" description="Disordered" evidence="1">
    <location>
        <begin position="74"/>
        <end position="114"/>
    </location>
</feature>
<evidence type="ECO:0000313" key="3">
    <source>
        <dbReference type="Proteomes" id="UP000324222"/>
    </source>
</evidence>
<dbReference type="Proteomes" id="UP000324222">
    <property type="component" value="Unassembled WGS sequence"/>
</dbReference>
<sequence length="114" mass="12769">MLFKVNDWDRDGKLVICEGLVAVGTAGDPSRGDRRRGRGCVAYPTRTSIWRHREGRSPESPFLTLRWTCAKWDDIPSSSSSSSSSCLRNSSEHKSVLDLPDSRVIQDQKDTSDQ</sequence>
<feature type="compositionally biased region" description="Basic and acidic residues" evidence="1">
    <location>
        <begin position="90"/>
        <end position="114"/>
    </location>
</feature>
<accession>A0A5B7F6H9</accession>
<dbReference type="AlphaFoldDB" id="A0A5B7F6H9"/>
<comment type="caution">
    <text evidence="2">The sequence shown here is derived from an EMBL/GenBank/DDBJ whole genome shotgun (WGS) entry which is preliminary data.</text>
</comment>
<organism evidence="2 3">
    <name type="scientific">Portunus trituberculatus</name>
    <name type="common">Swimming crab</name>
    <name type="synonym">Neptunus trituberculatus</name>
    <dbReference type="NCBI Taxonomy" id="210409"/>
    <lineage>
        <taxon>Eukaryota</taxon>
        <taxon>Metazoa</taxon>
        <taxon>Ecdysozoa</taxon>
        <taxon>Arthropoda</taxon>
        <taxon>Crustacea</taxon>
        <taxon>Multicrustacea</taxon>
        <taxon>Malacostraca</taxon>
        <taxon>Eumalacostraca</taxon>
        <taxon>Eucarida</taxon>
        <taxon>Decapoda</taxon>
        <taxon>Pleocyemata</taxon>
        <taxon>Brachyura</taxon>
        <taxon>Eubrachyura</taxon>
        <taxon>Portunoidea</taxon>
        <taxon>Portunidae</taxon>
        <taxon>Portuninae</taxon>
        <taxon>Portunus</taxon>
    </lineage>
</organism>
<gene>
    <name evidence="2" type="ORF">E2C01_034218</name>
</gene>
<proteinExistence type="predicted"/>
<dbReference type="EMBL" id="VSRR010004767">
    <property type="protein sequence ID" value="MPC40653.1"/>
    <property type="molecule type" value="Genomic_DNA"/>
</dbReference>
<evidence type="ECO:0000256" key="1">
    <source>
        <dbReference type="SAM" id="MobiDB-lite"/>
    </source>
</evidence>
<evidence type="ECO:0000313" key="2">
    <source>
        <dbReference type="EMBL" id="MPC40653.1"/>
    </source>
</evidence>